<keyword evidence="2" id="KW-1133">Transmembrane helix</keyword>
<keyword evidence="3" id="KW-0614">Plasmid</keyword>
<dbReference type="RefSeq" id="WP_124875875.1">
    <property type="nucleotide sequence ID" value="NZ_CP034188.1"/>
</dbReference>
<keyword evidence="4" id="KW-1185">Reference proteome</keyword>
<evidence type="ECO:0000256" key="1">
    <source>
        <dbReference type="SAM" id="MobiDB-lite"/>
    </source>
</evidence>
<name>A0A3G8YJC9_9DEIO</name>
<organism evidence="3 4">
    <name type="scientific">Deinococcus psychrotolerans</name>
    <dbReference type="NCBI Taxonomy" id="2489213"/>
    <lineage>
        <taxon>Bacteria</taxon>
        <taxon>Thermotogati</taxon>
        <taxon>Deinococcota</taxon>
        <taxon>Deinococci</taxon>
        <taxon>Deinococcales</taxon>
        <taxon>Deinococcaceae</taxon>
        <taxon>Deinococcus</taxon>
    </lineage>
</organism>
<sequence>MPDESTKDLLGQAGVWLGGGGILAGLGVLLRGLITGSLGQEKEVRDSLATRNESLQKERDAAEAAERKMTGYRDAWRYQAQLARLDAEELARKAGVTLPPWPDAPEAP</sequence>
<gene>
    <name evidence="3" type="ORF">EHF33_20800</name>
</gene>
<feature type="transmembrane region" description="Helical" evidence="2">
    <location>
        <begin position="15"/>
        <end position="34"/>
    </location>
</feature>
<dbReference type="AlphaFoldDB" id="A0A3G8YJC9"/>
<dbReference type="Proteomes" id="UP000276417">
    <property type="component" value="Plasmid unnamed4"/>
</dbReference>
<evidence type="ECO:0000313" key="4">
    <source>
        <dbReference type="Proteomes" id="UP000276417"/>
    </source>
</evidence>
<feature type="region of interest" description="Disordered" evidence="1">
    <location>
        <begin position="41"/>
        <end position="62"/>
    </location>
</feature>
<keyword evidence="2" id="KW-0472">Membrane</keyword>
<accession>A0A3G8YJC9</accession>
<evidence type="ECO:0000256" key="2">
    <source>
        <dbReference type="SAM" id="Phobius"/>
    </source>
</evidence>
<geneLocation type="plasmid" evidence="3 4">
    <name>unnamed4</name>
</geneLocation>
<reference evidence="3 4" key="1">
    <citation type="submission" date="2018-11" db="EMBL/GenBank/DDBJ databases">
        <title>Deinococcus shelandsis sp. nov., isolated from South Shetland Islands soil of Antarctica.</title>
        <authorList>
            <person name="Tian J."/>
        </authorList>
    </citation>
    <scope>NUCLEOTIDE SEQUENCE [LARGE SCALE GENOMIC DNA]</scope>
    <source>
        <strain evidence="3 4">S14-83T</strain>
        <plasmid evidence="3 4">unnamed4</plasmid>
    </source>
</reference>
<keyword evidence="2" id="KW-0812">Transmembrane</keyword>
<dbReference type="EMBL" id="CP034188">
    <property type="protein sequence ID" value="AZI45352.1"/>
    <property type="molecule type" value="Genomic_DNA"/>
</dbReference>
<protein>
    <submittedName>
        <fullName evidence="3">Uncharacterized protein</fullName>
    </submittedName>
</protein>
<dbReference type="KEGG" id="dph:EHF33_20800"/>
<proteinExistence type="predicted"/>
<evidence type="ECO:0000313" key="3">
    <source>
        <dbReference type="EMBL" id="AZI45352.1"/>
    </source>
</evidence>